<dbReference type="Gene3D" id="3.50.50.60">
    <property type="entry name" value="FAD/NAD(P)-binding domain"/>
    <property type="match status" value="1"/>
</dbReference>
<dbReference type="PANTHER" id="PTHR16128:SF5">
    <property type="entry name" value="FAD_NAD(P)-BINDING OXIDOREDUCTASE FAMILY PROTEIN"/>
    <property type="match status" value="1"/>
</dbReference>
<gene>
    <name evidence="2" type="ORF">UFOPK2169_00250</name>
</gene>
<dbReference type="PANTHER" id="PTHR16128">
    <property type="entry name" value="FAD/NAD(P)-BINDING OXIDOREDUCTASE FAMILY PROTEIN"/>
    <property type="match status" value="1"/>
</dbReference>
<dbReference type="InterPro" id="IPR036188">
    <property type="entry name" value="FAD/NAD-bd_sf"/>
</dbReference>
<dbReference type="PRINTS" id="PR00419">
    <property type="entry name" value="ADXRDTASE"/>
</dbReference>
<organism evidence="2">
    <name type="scientific">freshwater metagenome</name>
    <dbReference type="NCBI Taxonomy" id="449393"/>
    <lineage>
        <taxon>unclassified sequences</taxon>
        <taxon>metagenomes</taxon>
        <taxon>ecological metagenomes</taxon>
    </lineage>
</organism>
<reference evidence="2" key="1">
    <citation type="submission" date="2020-05" db="EMBL/GenBank/DDBJ databases">
        <authorList>
            <person name="Chiriac C."/>
            <person name="Salcher M."/>
            <person name="Ghai R."/>
            <person name="Kavagutti S V."/>
        </authorList>
    </citation>
    <scope>NUCLEOTIDE SEQUENCE</scope>
</reference>
<dbReference type="AlphaFoldDB" id="A0A6J6K001"/>
<dbReference type="InterPro" id="IPR002937">
    <property type="entry name" value="Amino_oxidase"/>
</dbReference>
<dbReference type="Gene3D" id="3.90.660.10">
    <property type="match status" value="1"/>
</dbReference>
<name>A0A6J6K001_9ZZZZ</name>
<dbReference type="GO" id="GO:0016491">
    <property type="term" value="F:oxidoreductase activity"/>
    <property type="evidence" value="ECO:0007669"/>
    <property type="project" value="InterPro"/>
</dbReference>
<dbReference type="Pfam" id="PF13450">
    <property type="entry name" value="NAD_binding_8"/>
    <property type="match status" value="1"/>
</dbReference>
<feature type="domain" description="Amine oxidase" evidence="1">
    <location>
        <begin position="90"/>
        <end position="310"/>
    </location>
</feature>
<dbReference type="Pfam" id="PF01593">
    <property type="entry name" value="Amino_oxidase"/>
    <property type="match status" value="1"/>
</dbReference>
<dbReference type="SUPFAM" id="SSF51905">
    <property type="entry name" value="FAD/NAD(P)-binding domain"/>
    <property type="match status" value="1"/>
</dbReference>
<protein>
    <submittedName>
        <fullName evidence="2">Unannotated protein</fullName>
    </submittedName>
</protein>
<accession>A0A6J6K001</accession>
<evidence type="ECO:0000259" key="1">
    <source>
        <dbReference type="Pfam" id="PF01593"/>
    </source>
</evidence>
<sequence length="318" mass="34297">MRVIVVGAGLSGLMAAHELVRNGHDVVVFDKGRGIGGRLATRRIEDATLDHGAQFFTVRSDEFAAHVQTWLDAGVVHEWCKGFADIDGHPRYVGTKGMSSIAKHLGQGLDVRLNTLVFSLTRTDTHYVATLDDGVVHECDGLILTAPIPQSFSLMFSADMEMPVELRSIDYDRTLGLLAVLNSSDHNVPTPGGMQFPDDVFSFIGDNHAKGISASPSLTFHANPEWSLAHFDKDLDEIHEFLLAAAAPWFGNSTVVSSQPKKWRFATPKSTWADPYWATPDGRLVLAGDAFAGPKMEGAALSGLAAARALAASLRDGC</sequence>
<proteinExistence type="predicted"/>
<dbReference type="EMBL" id="CAEZWE010000005">
    <property type="protein sequence ID" value="CAB4643057.1"/>
    <property type="molecule type" value="Genomic_DNA"/>
</dbReference>
<evidence type="ECO:0000313" key="2">
    <source>
        <dbReference type="EMBL" id="CAB4643057.1"/>
    </source>
</evidence>